<sequence>VVVTWGAVQRMTETLSLVLSHEHARYLSTVHVAGVESVLEGSQQQLQQLPGGDAVRGVWITAATYTPDPYTFTALFKSWLGETKGKDPHVHVTFPASSSDQDTLTLLTDIQEVMLDPVCLPSAISSRLTIHHNLLRTVSTTQGSTVTVVELQVVKRVKCATLATVVFGHSYYLLPTGATSLPFNDIWENRQ</sequence>
<dbReference type="AlphaFoldDB" id="A0AAW0Y5B2"/>
<dbReference type="GO" id="GO:0051308">
    <property type="term" value="P:male meiosis chromosome separation"/>
    <property type="evidence" value="ECO:0007669"/>
    <property type="project" value="TreeGrafter"/>
</dbReference>
<dbReference type="GO" id="GO:0007283">
    <property type="term" value="P:spermatogenesis"/>
    <property type="evidence" value="ECO:0007669"/>
    <property type="project" value="InterPro"/>
</dbReference>
<dbReference type="GO" id="GO:0007127">
    <property type="term" value="P:meiosis I"/>
    <property type="evidence" value="ECO:0007669"/>
    <property type="project" value="InterPro"/>
</dbReference>
<reference evidence="1 2" key="1">
    <citation type="journal article" date="2024" name="BMC Genomics">
        <title>Genome assembly of redclaw crayfish (Cherax quadricarinatus) provides insights into its immune adaptation and hypoxia tolerance.</title>
        <authorList>
            <person name="Liu Z."/>
            <person name="Zheng J."/>
            <person name="Li H."/>
            <person name="Fang K."/>
            <person name="Wang S."/>
            <person name="He J."/>
            <person name="Zhou D."/>
            <person name="Weng S."/>
            <person name="Chi M."/>
            <person name="Gu Z."/>
            <person name="He J."/>
            <person name="Li F."/>
            <person name="Wang M."/>
        </authorList>
    </citation>
    <scope>NUCLEOTIDE SEQUENCE [LARGE SCALE GENOMIC DNA]</scope>
    <source>
        <strain evidence="1">ZL_2023a</strain>
    </source>
</reference>
<comment type="caution">
    <text evidence="1">The sequence shown here is derived from an EMBL/GenBank/DDBJ whole genome shotgun (WGS) entry which is preliminary data.</text>
</comment>
<keyword evidence="2" id="KW-1185">Reference proteome</keyword>
<feature type="non-terminal residue" evidence="1">
    <location>
        <position position="191"/>
    </location>
</feature>
<evidence type="ECO:0000313" key="1">
    <source>
        <dbReference type="EMBL" id="KAK8750575.1"/>
    </source>
</evidence>
<accession>A0AAW0Y5B2</accession>
<gene>
    <name evidence="1" type="ORF">OTU49_014912</name>
</gene>
<proteinExistence type="predicted"/>
<evidence type="ECO:0000313" key="2">
    <source>
        <dbReference type="Proteomes" id="UP001445076"/>
    </source>
</evidence>
<organism evidence="1 2">
    <name type="scientific">Cherax quadricarinatus</name>
    <name type="common">Australian red claw crayfish</name>
    <dbReference type="NCBI Taxonomy" id="27406"/>
    <lineage>
        <taxon>Eukaryota</taxon>
        <taxon>Metazoa</taxon>
        <taxon>Ecdysozoa</taxon>
        <taxon>Arthropoda</taxon>
        <taxon>Crustacea</taxon>
        <taxon>Multicrustacea</taxon>
        <taxon>Malacostraca</taxon>
        <taxon>Eumalacostraca</taxon>
        <taxon>Eucarida</taxon>
        <taxon>Decapoda</taxon>
        <taxon>Pleocyemata</taxon>
        <taxon>Astacidea</taxon>
        <taxon>Parastacoidea</taxon>
        <taxon>Parastacidae</taxon>
        <taxon>Cherax</taxon>
    </lineage>
</organism>
<feature type="non-terminal residue" evidence="1">
    <location>
        <position position="1"/>
    </location>
</feature>
<protein>
    <submittedName>
        <fullName evidence="1">Uncharacterized protein</fullName>
    </submittedName>
</protein>
<dbReference type="Proteomes" id="UP001445076">
    <property type="component" value="Unassembled WGS sequence"/>
</dbReference>
<dbReference type="PANTHER" id="PTHR28642">
    <property type="entry name" value="MEIOSIS 1 ARREST PROTEIN"/>
    <property type="match status" value="1"/>
</dbReference>
<dbReference type="PANTHER" id="PTHR28642:SF1">
    <property type="entry name" value="MEIOSIS 1 ARREST PROTEIN"/>
    <property type="match status" value="1"/>
</dbReference>
<dbReference type="InterPro" id="IPR033587">
    <property type="entry name" value="M1AP"/>
</dbReference>
<dbReference type="EMBL" id="JARKIK010000007">
    <property type="protein sequence ID" value="KAK8750575.1"/>
    <property type="molecule type" value="Genomic_DNA"/>
</dbReference>
<name>A0AAW0Y5B2_CHEQU</name>